<dbReference type="OrthoDB" id="9765680at2"/>
<evidence type="ECO:0000313" key="4">
    <source>
        <dbReference type="EMBL" id="PPK85264.1"/>
    </source>
</evidence>
<dbReference type="PROSITE" id="PS50075">
    <property type="entry name" value="CARRIER"/>
    <property type="match status" value="1"/>
</dbReference>
<dbReference type="EMBL" id="PTJC01000006">
    <property type="protein sequence ID" value="PPK85264.1"/>
    <property type="molecule type" value="Genomic_DNA"/>
</dbReference>
<evidence type="ECO:0000256" key="1">
    <source>
        <dbReference type="ARBA" id="ARBA00022450"/>
    </source>
</evidence>
<dbReference type="SUPFAM" id="SSF53474">
    <property type="entry name" value="alpha/beta-Hydrolases"/>
    <property type="match status" value="1"/>
</dbReference>
<dbReference type="SUPFAM" id="SSF52777">
    <property type="entry name" value="CoA-dependent acyltransferases"/>
    <property type="match status" value="2"/>
</dbReference>
<dbReference type="InterPro" id="IPR009081">
    <property type="entry name" value="PP-bd_ACP"/>
</dbReference>
<evidence type="ECO:0000313" key="5">
    <source>
        <dbReference type="Proteomes" id="UP000237662"/>
    </source>
</evidence>
<dbReference type="GO" id="GO:0003824">
    <property type="term" value="F:catalytic activity"/>
    <property type="evidence" value="ECO:0007669"/>
    <property type="project" value="InterPro"/>
</dbReference>
<dbReference type="Gene3D" id="3.40.50.1820">
    <property type="entry name" value="alpha/beta hydrolase"/>
    <property type="match status" value="1"/>
</dbReference>
<comment type="caution">
    <text evidence="4">The sequence shown here is derived from an EMBL/GenBank/DDBJ whole genome shotgun (WGS) entry which is preliminary data.</text>
</comment>
<dbReference type="Gene3D" id="3.30.559.30">
    <property type="entry name" value="Nonribosomal peptide synthetase, condensation domain"/>
    <property type="match status" value="1"/>
</dbReference>
<dbReference type="Gene3D" id="3.30.559.10">
    <property type="entry name" value="Chloramphenicol acetyltransferase-like domain"/>
    <property type="match status" value="1"/>
</dbReference>
<sequence length="783" mass="87904">MTSQANKKIEAVYPLNELQRALLFHHRADPTHDEGLIQVHFRLTGLLDRRRFLEAWQQTFRRHPVLRASVHWENISQPVWVIHPAAAPDIQWLEGAGAQERSPSDQWQAFLAADRNTPLELSKSPACRLTGLSVDGDTHYFAWTSHHLLLDGWSAEVVLRDVLRFYAGEDLAGAPIPSHKDYLRWKQQQRPEEATAFWRQQLDRHRGPTLFPAARGSQVEVRAVVTGALKAGVERYARARGLSLNTVVQGVWACLLGRYFGTPTVSFGTTVSGRPPEMPGFETVAGMYVHVLPKIVDLEPAGDFLQEIQLVNGRSQPYSYLTEEELYDDTVSPPFNNLLTVQNFPWKALSGGGLRVTDYHGDMTSTYPLSCVVVLRDEWTIVLRHLTDSVTQRQAEWFLNGFRQLLERLTALADGATFTVAMSREDLGPPPRGGARPGVAAYVPPANRTQVELVRIWSGLLPVDRIGIDDDFFDLGGTSFLALRLFNRIEQHFGRRISPSILLHHRSVRRLAERVSDTGEADGWNNLVPIRVAGQLPPLFCFHAGEGNVLMYQELLAHLHPDRPVYALQPNGIDGASELDGSIETMAAHYLAEIDQLGAPDPLNLVAYCYSGAICLEIGRLLLASGRPAPRIVGTDIDPPGYAPAESGGRTKRRRGSLRWYWGHLRLGLWDTAFEQFAGDVLPDAWLGEELRLRLRARRLKMGLIDAYDRYAWPDYAGEVLLLRSRDLRRWKTHDHVVNAWQRVTGGRLKLGDIDSGHEDMYRAPAVEEVASKIEAYVTSGRS</sequence>
<dbReference type="GO" id="GO:0044550">
    <property type="term" value="P:secondary metabolite biosynthetic process"/>
    <property type="evidence" value="ECO:0007669"/>
    <property type="project" value="TreeGrafter"/>
</dbReference>
<name>A0A2S6I266_9BACT</name>
<dbReference type="SMART" id="SM00823">
    <property type="entry name" value="PKS_PP"/>
    <property type="match status" value="1"/>
</dbReference>
<dbReference type="Proteomes" id="UP000237662">
    <property type="component" value="Unassembled WGS sequence"/>
</dbReference>
<dbReference type="AlphaFoldDB" id="A0A2S6I266"/>
<dbReference type="InterPro" id="IPR020806">
    <property type="entry name" value="PKS_PP-bd"/>
</dbReference>
<evidence type="ECO:0000256" key="2">
    <source>
        <dbReference type="ARBA" id="ARBA00022553"/>
    </source>
</evidence>
<dbReference type="Pfam" id="PF00550">
    <property type="entry name" value="PP-binding"/>
    <property type="match status" value="1"/>
</dbReference>
<protein>
    <submittedName>
        <fullName evidence="4">Thioesterase domain-containing protein</fullName>
    </submittedName>
</protein>
<gene>
    <name evidence="4" type="ORF">CLV84_2156</name>
</gene>
<feature type="domain" description="Carrier" evidence="3">
    <location>
        <begin position="444"/>
        <end position="519"/>
    </location>
</feature>
<dbReference type="PANTHER" id="PTHR45527:SF1">
    <property type="entry name" value="FATTY ACID SYNTHASE"/>
    <property type="match status" value="1"/>
</dbReference>
<accession>A0A2S6I266</accession>
<dbReference type="InterPro" id="IPR036736">
    <property type="entry name" value="ACP-like_sf"/>
</dbReference>
<keyword evidence="1" id="KW-0596">Phosphopantetheine</keyword>
<proteinExistence type="predicted"/>
<dbReference type="InterPro" id="IPR001242">
    <property type="entry name" value="Condensation_dom"/>
</dbReference>
<dbReference type="InterPro" id="IPR023213">
    <property type="entry name" value="CAT-like_dom_sf"/>
</dbReference>
<dbReference type="Pfam" id="PF00668">
    <property type="entry name" value="Condensation"/>
    <property type="match status" value="1"/>
</dbReference>
<dbReference type="GO" id="GO:0031177">
    <property type="term" value="F:phosphopantetheine binding"/>
    <property type="evidence" value="ECO:0007669"/>
    <property type="project" value="InterPro"/>
</dbReference>
<keyword evidence="5" id="KW-1185">Reference proteome</keyword>
<dbReference type="GO" id="GO:0005737">
    <property type="term" value="C:cytoplasm"/>
    <property type="evidence" value="ECO:0007669"/>
    <property type="project" value="TreeGrafter"/>
</dbReference>
<keyword evidence="2" id="KW-0597">Phosphoprotein</keyword>
<reference evidence="4 5" key="1">
    <citation type="submission" date="2018-02" db="EMBL/GenBank/DDBJ databases">
        <title>Genomic Encyclopedia of Archaeal and Bacterial Type Strains, Phase II (KMG-II): from individual species to whole genera.</title>
        <authorList>
            <person name="Goeker M."/>
        </authorList>
    </citation>
    <scope>NUCLEOTIDE SEQUENCE [LARGE SCALE GENOMIC DNA]</scope>
    <source>
        <strain evidence="4 5">DSM 29526</strain>
    </source>
</reference>
<organism evidence="4 5">
    <name type="scientific">Neolewinella xylanilytica</name>
    <dbReference type="NCBI Taxonomy" id="1514080"/>
    <lineage>
        <taxon>Bacteria</taxon>
        <taxon>Pseudomonadati</taxon>
        <taxon>Bacteroidota</taxon>
        <taxon>Saprospiria</taxon>
        <taxon>Saprospirales</taxon>
        <taxon>Lewinellaceae</taxon>
        <taxon>Neolewinella</taxon>
    </lineage>
</organism>
<dbReference type="Pfam" id="PF00975">
    <property type="entry name" value="Thioesterase"/>
    <property type="match status" value="1"/>
</dbReference>
<evidence type="ECO:0000259" key="3">
    <source>
        <dbReference type="PROSITE" id="PS50075"/>
    </source>
</evidence>
<dbReference type="InterPro" id="IPR001031">
    <property type="entry name" value="Thioesterase"/>
</dbReference>
<dbReference type="SUPFAM" id="SSF47336">
    <property type="entry name" value="ACP-like"/>
    <property type="match status" value="1"/>
</dbReference>
<dbReference type="GO" id="GO:0043041">
    <property type="term" value="P:amino acid activation for nonribosomal peptide biosynthetic process"/>
    <property type="evidence" value="ECO:0007669"/>
    <property type="project" value="TreeGrafter"/>
</dbReference>
<dbReference type="PANTHER" id="PTHR45527">
    <property type="entry name" value="NONRIBOSOMAL PEPTIDE SYNTHETASE"/>
    <property type="match status" value="1"/>
</dbReference>
<dbReference type="RefSeq" id="WP_104419772.1">
    <property type="nucleotide sequence ID" value="NZ_PTJC01000006.1"/>
</dbReference>
<dbReference type="Gene3D" id="1.10.1200.10">
    <property type="entry name" value="ACP-like"/>
    <property type="match status" value="1"/>
</dbReference>
<dbReference type="InterPro" id="IPR029058">
    <property type="entry name" value="AB_hydrolase_fold"/>
</dbReference>